<keyword evidence="5" id="KW-0560">Oxidoreductase</keyword>
<dbReference type="Gene3D" id="1.10.489.10">
    <property type="entry name" value="Chloroperoxidase-like"/>
    <property type="match status" value="1"/>
</dbReference>
<dbReference type="PROSITE" id="PS51405">
    <property type="entry name" value="HEME_HALOPEROXIDASE"/>
    <property type="match status" value="1"/>
</dbReference>
<dbReference type="GeneID" id="96081984"/>
<evidence type="ECO:0000256" key="2">
    <source>
        <dbReference type="ARBA" id="ARBA00022559"/>
    </source>
</evidence>
<evidence type="ECO:0000313" key="9">
    <source>
        <dbReference type="EMBL" id="KAL1801320.1"/>
    </source>
</evidence>
<dbReference type="SUPFAM" id="SSF47571">
    <property type="entry name" value="Cloroperoxidase"/>
    <property type="match status" value="1"/>
</dbReference>
<protein>
    <recommendedName>
        <fullName evidence="8">Heme haloperoxidase family profile domain-containing protein</fullName>
    </recommendedName>
</protein>
<dbReference type="PANTHER" id="PTHR33577">
    <property type="entry name" value="STERIGMATOCYSTIN BIOSYNTHESIS PEROXIDASE STCC-RELATED"/>
    <property type="match status" value="1"/>
</dbReference>
<evidence type="ECO:0000256" key="3">
    <source>
        <dbReference type="ARBA" id="ARBA00022617"/>
    </source>
</evidence>
<evidence type="ECO:0000256" key="7">
    <source>
        <dbReference type="ARBA" id="ARBA00025795"/>
    </source>
</evidence>
<evidence type="ECO:0000256" key="6">
    <source>
        <dbReference type="ARBA" id="ARBA00023004"/>
    </source>
</evidence>
<evidence type="ECO:0000256" key="5">
    <source>
        <dbReference type="ARBA" id="ARBA00023002"/>
    </source>
</evidence>
<dbReference type="Pfam" id="PF01328">
    <property type="entry name" value="Peroxidase_2"/>
    <property type="match status" value="1"/>
</dbReference>
<dbReference type="RefSeq" id="XP_069311904.1">
    <property type="nucleotide sequence ID" value="XM_069446978.1"/>
</dbReference>
<comment type="similarity">
    <text evidence="7">Belongs to the chloroperoxidase family.</text>
</comment>
<gene>
    <name evidence="9" type="ORF">ACET3X_001662</name>
</gene>
<evidence type="ECO:0000313" key="10">
    <source>
        <dbReference type="Proteomes" id="UP001578633"/>
    </source>
</evidence>
<evidence type="ECO:0000256" key="1">
    <source>
        <dbReference type="ARBA" id="ARBA00001970"/>
    </source>
</evidence>
<dbReference type="PANTHER" id="PTHR33577:SF1">
    <property type="entry name" value="HEME HALOPEROXIDASE FAMILY PROFILE DOMAIN-CONTAINING PROTEIN"/>
    <property type="match status" value="1"/>
</dbReference>
<keyword evidence="10" id="KW-1185">Reference proteome</keyword>
<comment type="cofactor">
    <cofactor evidence="1">
        <name>heme b</name>
        <dbReference type="ChEBI" id="CHEBI:60344"/>
    </cofactor>
</comment>
<dbReference type="EMBL" id="JBHGVX010000001">
    <property type="protein sequence ID" value="KAL1801320.1"/>
    <property type="molecule type" value="Genomic_DNA"/>
</dbReference>
<proteinExistence type="inferred from homology"/>
<dbReference type="InterPro" id="IPR000028">
    <property type="entry name" value="Chloroperoxidase"/>
</dbReference>
<evidence type="ECO:0000256" key="4">
    <source>
        <dbReference type="ARBA" id="ARBA00022723"/>
    </source>
</evidence>
<dbReference type="Proteomes" id="UP001578633">
    <property type="component" value="Chromosome 1"/>
</dbReference>
<keyword evidence="3" id="KW-0349">Heme</keyword>
<feature type="domain" description="Heme haloperoxidase family profile" evidence="8">
    <location>
        <begin position="76"/>
        <end position="332"/>
    </location>
</feature>
<evidence type="ECO:0000259" key="8">
    <source>
        <dbReference type="PROSITE" id="PS51405"/>
    </source>
</evidence>
<keyword evidence="4" id="KW-0479">Metal-binding</keyword>
<reference evidence="9 10" key="1">
    <citation type="submission" date="2024-09" db="EMBL/GenBank/DDBJ databases">
        <title>T2T genomes of carrot and Alternaria dauci and their utility for understanding host-pathogen interaction during carrot leaf blight disease.</title>
        <authorList>
            <person name="Liu W."/>
            <person name="Xu S."/>
            <person name="Ou C."/>
            <person name="Liu X."/>
            <person name="Zhuang F."/>
            <person name="Deng X.W."/>
        </authorList>
    </citation>
    <scope>NUCLEOTIDE SEQUENCE [LARGE SCALE GENOMIC DNA]</scope>
    <source>
        <strain evidence="9 10">A2016</strain>
    </source>
</reference>
<accession>A0ABR3UZ21</accession>
<organism evidence="9 10">
    <name type="scientific">Alternaria dauci</name>
    <dbReference type="NCBI Taxonomy" id="48095"/>
    <lineage>
        <taxon>Eukaryota</taxon>
        <taxon>Fungi</taxon>
        <taxon>Dikarya</taxon>
        <taxon>Ascomycota</taxon>
        <taxon>Pezizomycotina</taxon>
        <taxon>Dothideomycetes</taxon>
        <taxon>Pleosporomycetidae</taxon>
        <taxon>Pleosporales</taxon>
        <taxon>Pleosporineae</taxon>
        <taxon>Pleosporaceae</taxon>
        <taxon>Alternaria</taxon>
        <taxon>Alternaria sect. Porri</taxon>
    </lineage>
</organism>
<keyword evidence="6" id="KW-0408">Iron</keyword>
<keyword evidence="2" id="KW-0575">Peroxidase</keyword>
<sequence length="441" mass="46557">MKASIFCSAALFSLAAFAFPANLLNNLNKDISAEQLAEITELAATISREVQKKRQLGTSILPPGFNAKAQRISTTGEHAYIAPGPNDLRGPCPGLNVMANHGYLPRNGMATLTQLTLASNEVFGMGLELSGFLSVLATVMGGDITSVSIGGKAKSSGLLGGLVGGLTSGLGLLGEPQGLSGTHNRFEADCSPTRGDVYKTGDPVSLNLPQFEQLIAMPVGPNGYDLTVMHPFRGMRYKDSVATNGHYWAGPVTHFAINTATYLFTYNFFANHSAQYPEGYLDAETLKSFEGVTGVKGSFKWASGRERIPENWYRRAIGDDYGITAFALEAVGALQALPYMAVIGGNTGKPNTFTGVNIADLTGGVFNAETLLQGNNLMCFAFQAVNSAAPDILKGLLGNVLAAVQKLTEALNPILMDLGCPQLAKYDRSLLSKFPGAGAGI</sequence>
<dbReference type="InterPro" id="IPR036851">
    <property type="entry name" value="Chloroperoxidase-like_sf"/>
</dbReference>
<name>A0ABR3UZ21_9PLEO</name>
<comment type="caution">
    <text evidence="9">The sequence shown here is derived from an EMBL/GenBank/DDBJ whole genome shotgun (WGS) entry which is preliminary data.</text>
</comment>